<accession>A0A4R2H5R7</accession>
<dbReference type="PROSITE" id="PS50972">
    <property type="entry name" value="PTERIN_BINDING"/>
    <property type="match status" value="1"/>
</dbReference>
<dbReference type="RefSeq" id="WP_242002105.1">
    <property type="nucleotide sequence ID" value="NZ_SLWN01000011.1"/>
</dbReference>
<dbReference type="GO" id="GO:0005829">
    <property type="term" value="C:cytosol"/>
    <property type="evidence" value="ECO:0007669"/>
    <property type="project" value="TreeGrafter"/>
</dbReference>
<dbReference type="PANTHER" id="PTHR20941:SF1">
    <property type="entry name" value="FOLIC ACID SYNTHESIS PROTEIN FOL1"/>
    <property type="match status" value="1"/>
</dbReference>
<evidence type="ECO:0000259" key="1">
    <source>
        <dbReference type="PROSITE" id="PS50972"/>
    </source>
</evidence>
<dbReference type="PANTHER" id="PTHR20941">
    <property type="entry name" value="FOLATE SYNTHESIS PROTEINS"/>
    <property type="match status" value="1"/>
</dbReference>
<dbReference type="Gene3D" id="3.20.20.20">
    <property type="entry name" value="Dihydropteroate synthase-like"/>
    <property type="match status" value="1"/>
</dbReference>
<evidence type="ECO:0000313" key="3">
    <source>
        <dbReference type="Proteomes" id="UP000294508"/>
    </source>
</evidence>
<dbReference type="AlphaFoldDB" id="A0A4R2H5R7"/>
<dbReference type="GO" id="GO:0004156">
    <property type="term" value="F:dihydropteroate synthase activity"/>
    <property type="evidence" value="ECO:0007669"/>
    <property type="project" value="TreeGrafter"/>
</dbReference>
<evidence type="ECO:0000313" key="2">
    <source>
        <dbReference type="EMBL" id="TCO21359.1"/>
    </source>
</evidence>
<sequence>MGQATWSTIDKFFDERLTALESVGITRDRLILDPGLGYFLGSTPEPSLTVLANLRSLKTHYGLPILISPSRKSFLRTLTGTDLERIGPATLAAELHAASQGADYIRTHDPAALSDALTVFQAIENRPHSDGLSGAGPYCVTTT</sequence>
<gene>
    <name evidence="2" type="ORF">EV652_111270</name>
</gene>
<dbReference type="InterPro" id="IPR045031">
    <property type="entry name" value="DHP_synth-like"/>
</dbReference>
<feature type="domain" description="Pterin-binding" evidence="1">
    <location>
        <begin position="1"/>
        <end position="118"/>
    </location>
</feature>
<keyword evidence="3" id="KW-1185">Reference proteome</keyword>
<dbReference type="SUPFAM" id="SSF51717">
    <property type="entry name" value="Dihydropteroate synthetase-like"/>
    <property type="match status" value="1"/>
</dbReference>
<dbReference type="InterPro" id="IPR000489">
    <property type="entry name" value="Pterin-binding_dom"/>
</dbReference>
<dbReference type="Pfam" id="PF00809">
    <property type="entry name" value="Pterin_bind"/>
    <property type="match status" value="1"/>
</dbReference>
<name>A0A4R2H5R7_9ACTN</name>
<reference evidence="2 3" key="1">
    <citation type="journal article" date="2015" name="Stand. Genomic Sci.">
        <title>Genomic Encyclopedia of Bacterial and Archaeal Type Strains, Phase III: the genomes of soil and plant-associated and newly described type strains.</title>
        <authorList>
            <person name="Whitman W.B."/>
            <person name="Woyke T."/>
            <person name="Klenk H.P."/>
            <person name="Zhou Y."/>
            <person name="Lilburn T.G."/>
            <person name="Beck B.J."/>
            <person name="De Vos P."/>
            <person name="Vandamme P."/>
            <person name="Eisen J.A."/>
            <person name="Garrity G."/>
            <person name="Hugenholtz P."/>
            <person name="Kyrpides N.C."/>
        </authorList>
    </citation>
    <scope>NUCLEOTIDE SEQUENCE [LARGE SCALE GENOMIC DNA]</scope>
    <source>
        <strain evidence="2 3">VKM Ac-2572</strain>
    </source>
</reference>
<organism evidence="2 3">
    <name type="scientific">Kribbella steppae</name>
    <dbReference type="NCBI Taxonomy" id="2512223"/>
    <lineage>
        <taxon>Bacteria</taxon>
        <taxon>Bacillati</taxon>
        <taxon>Actinomycetota</taxon>
        <taxon>Actinomycetes</taxon>
        <taxon>Propionibacteriales</taxon>
        <taxon>Kribbellaceae</taxon>
        <taxon>Kribbella</taxon>
    </lineage>
</organism>
<comment type="caution">
    <text evidence="2">The sequence shown here is derived from an EMBL/GenBank/DDBJ whole genome shotgun (WGS) entry which is preliminary data.</text>
</comment>
<protein>
    <submittedName>
        <fullName evidence="2">Pterin binding enzyme</fullName>
    </submittedName>
</protein>
<dbReference type="GO" id="GO:0046654">
    <property type="term" value="P:tetrahydrofolate biosynthetic process"/>
    <property type="evidence" value="ECO:0007669"/>
    <property type="project" value="TreeGrafter"/>
</dbReference>
<proteinExistence type="predicted"/>
<dbReference type="InterPro" id="IPR011005">
    <property type="entry name" value="Dihydropteroate_synth-like_sf"/>
</dbReference>
<dbReference type="Proteomes" id="UP000294508">
    <property type="component" value="Unassembled WGS sequence"/>
</dbReference>
<dbReference type="EMBL" id="SLWN01000011">
    <property type="protein sequence ID" value="TCO21359.1"/>
    <property type="molecule type" value="Genomic_DNA"/>
</dbReference>